<evidence type="ECO:0000256" key="2">
    <source>
        <dbReference type="ARBA" id="ARBA00005241"/>
    </source>
</evidence>
<keyword evidence="3 7" id="KW-0812">Transmembrane</keyword>
<dbReference type="InParanoid" id="A0A7R5KYY5"/>
<dbReference type="PANTHER" id="PTHR16172:SF41">
    <property type="entry name" value="MAJOR FACILITATOR SUPERFAMILY DOMAIN-CONTAINING PROTEIN 6-LIKE"/>
    <property type="match status" value="1"/>
</dbReference>
<evidence type="ECO:0000256" key="3">
    <source>
        <dbReference type="ARBA" id="ARBA00022692"/>
    </source>
</evidence>
<evidence type="ECO:0000313" key="10">
    <source>
        <dbReference type="RefSeq" id="XP_039246236.1"/>
    </source>
</evidence>
<feature type="compositionally biased region" description="Gly residues" evidence="6">
    <location>
        <begin position="57"/>
        <end position="68"/>
    </location>
</feature>
<feature type="region of interest" description="Disordered" evidence="6">
    <location>
        <begin position="1"/>
        <end position="92"/>
    </location>
</feature>
<evidence type="ECO:0000256" key="7">
    <source>
        <dbReference type="SAM" id="Phobius"/>
    </source>
</evidence>
<feature type="transmembrane region" description="Helical" evidence="7">
    <location>
        <begin position="344"/>
        <end position="364"/>
    </location>
</feature>
<feature type="transmembrane region" description="Helical" evidence="7">
    <location>
        <begin position="443"/>
        <end position="466"/>
    </location>
</feature>
<organism evidence="9 10">
    <name type="scientific">Pipra filicauda</name>
    <name type="common">Wire-tailed manakin</name>
    <dbReference type="NCBI Taxonomy" id="649802"/>
    <lineage>
        <taxon>Eukaryota</taxon>
        <taxon>Metazoa</taxon>
        <taxon>Chordata</taxon>
        <taxon>Craniata</taxon>
        <taxon>Vertebrata</taxon>
        <taxon>Euteleostomi</taxon>
        <taxon>Archelosauria</taxon>
        <taxon>Archosauria</taxon>
        <taxon>Dinosauria</taxon>
        <taxon>Saurischia</taxon>
        <taxon>Theropoda</taxon>
        <taxon>Coelurosauria</taxon>
        <taxon>Aves</taxon>
        <taxon>Neognathae</taxon>
        <taxon>Neoaves</taxon>
        <taxon>Telluraves</taxon>
        <taxon>Australaves</taxon>
        <taxon>Passeriformes</taxon>
        <taxon>Pipridae</taxon>
        <taxon>Pipra</taxon>
    </lineage>
</organism>
<feature type="compositionally biased region" description="Low complexity" evidence="6">
    <location>
        <begin position="37"/>
        <end position="49"/>
    </location>
</feature>
<evidence type="ECO:0000256" key="1">
    <source>
        <dbReference type="ARBA" id="ARBA00004141"/>
    </source>
</evidence>
<dbReference type="Gene3D" id="1.20.1250.20">
    <property type="entry name" value="MFS general substrate transporter like domains"/>
    <property type="match status" value="1"/>
</dbReference>
<comment type="similarity">
    <text evidence="2">Belongs to the major facilitator superfamily. MFSD6 family.</text>
</comment>
<dbReference type="Pfam" id="PF12832">
    <property type="entry name" value="MFS_1_like"/>
    <property type="match status" value="1"/>
</dbReference>
<reference evidence="10" key="1">
    <citation type="submission" date="2025-08" db="UniProtKB">
        <authorList>
            <consortium name="RefSeq"/>
        </authorList>
    </citation>
    <scope>IDENTIFICATION</scope>
    <source>
        <tissue evidence="10">Muscle</tissue>
    </source>
</reference>
<feature type="domain" description="Major facilitator superfamily associated" evidence="8">
    <location>
        <begin position="140"/>
        <end position="475"/>
    </location>
</feature>
<feature type="transmembrane region" description="Helical" evidence="7">
    <location>
        <begin position="306"/>
        <end position="324"/>
    </location>
</feature>
<dbReference type="SUPFAM" id="SSF103473">
    <property type="entry name" value="MFS general substrate transporter"/>
    <property type="match status" value="1"/>
</dbReference>
<proteinExistence type="inferred from homology"/>
<evidence type="ECO:0000256" key="5">
    <source>
        <dbReference type="ARBA" id="ARBA00023136"/>
    </source>
</evidence>
<dbReference type="InterPro" id="IPR024989">
    <property type="entry name" value="MFS_assoc_dom"/>
</dbReference>
<sequence length="540" mass="56065">MAILQWKVPSFPTRPVKRGGPFQNPGPLWDPASRGKGPLAAVPPRAGRPAGREPQGRAGGTRRGCGHGGTRRAGPGLRRGHGRAVALGPSPGRGRAVPFPPLFLRLLGPPVPPVGAVAGARGPAAALGAVPPGCPRERRLVLVGSLVGSAGASLGLTLIPPAGGAAGAAGCTHSRHGVLAAVPFAEPGPLPFTVPIVVPATAPSPGTSTYGALSTSAVANARAVSKETVRTTAGVKYMFENLSGTQDVNFEAAQSILQDREHQLFLMVLGAVVLWELLGTSLERTVDEGVYEYLDFVDATDRYSRLWMWSSLGAAAGACGIAVLMDQLNCFLSGSISHLAVHFYGYAVLVTLSLLVSAFFPVHLPRKADRGFPKALALLWSDGRALLCAGTVFLAGTASSAGHNFLFWQMQDRGSSELLVGLSVSVGLLAELLLWPFKGRLLRALSTAAVIGVGLLAAQLLCHSLLRAPWAVLPVRITSNVVPPGLTDWSTARGGRHGLEEQVGAGHTSHTSSSPTLPAVLSASLLPSHCLTFSKDSIPF</sequence>
<protein>
    <submittedName>
        <fullName evidence="10">LOW QUALITY PROTEIN: major facilitator superfamily domain-containing protein 6-like</fullName>
    </submittedName>
</protein>
<feature type="transmembrane region" description="Helical" evidence="7">
    <location>
        <begin position="418"/>
        <end position="437"/>
    </location>
</feature>
<evidence type="ECO:0000313" key="9">
    <source>
        <dbReference type="Proteomes" id="UP000504627"/>
    </source>
</evidence>
<keyword evidence="5 7" id="KW-0472">Membrane</keyword>
<keyword evidence="4 7" id="KW-1133">Transmembrane helix</keyword>
<dbReference type="GO" id="GO:0016020">
    <property type="term" value="C:membrane"/>
    <property type="evidence" value="ECO:0007669"/>
    <property type="project" value="UniProtKB-SubCell"/>
</dbReference>
<dbReference type="PANTHER" id="PTHR16172">
    <property type="entry name" value="MAJOR FACILITATOR SUPERFAMILY DOMAIN-CONTAINING PROTEIN 6-LIKE"/>
    <property type="match status" value="1"/>
</dbReference>
<dbReference type="RefSeq" id="XP_039246236.1">
    <property type="nucleotide sequence ID" value="XM_039390302.1"/>
</dbReference>
<dbReference type="InterPro" id="IPR036259">
    <property type="entry name" value="MFS_trans_sf"/>
</dbReference>
<gene>
    <name evidence="10" type="primary">MFSD6L</name>
</gene>
<dbReference type="CTD" id="162387"/>
<evidence type="ECO:0000259" key="8">
    <source>
        <dbReference type="Pfam" id="PF12832"/>
    </source>
</evidence>
<dbReference type="AlphaFoldDB" id="A0A7R5KYY5"/>
<dbReference type="InterPro" id="IPR051717">
    <property type="entry name" value="MFS_MFSD6"/>
</dbReference>
<feature type="transmembrane region" description="Helical" evidence="7">
    <location>
        <begin position="384"/>
        <end position="406"/>
    </location>
</feature>
<keyword evidence="9" id="KW-1185">Reference proteome</keyword>
<accession>A0A7R5KYY5</accession>
<comment type="subcellular location">
    <subcellularLocation>
        <location evidence="1">Membrane</location>
        <topology evidence="1">Multi-pass membrane protein</topology>
    </subcellularLocation>
</comment>
<evidence type="ECO:0000256" key="6">
    <source>
        <dbReference type="SAM" id="MobiDB-lite"/>
    </source>
</evidence>
<evidence type="ECO:0000256" key="4">
    <source>
        <dbReference type="ARBA" id="ARBA00022989"/>
    </source>
</evidence>
<name>A0A7R5KYY5_9PASS</name>
<dbReference type="Proteomes" id="UP000504627">
    <property type="component" value="Unplaced"/>
</dbReference>
<dbReference type="GeneID" id="113999089"/>